<reference evidence="9" key="1">
    <citation type="submission" date="2016-04" db="UniProtKB">
        <authorList>
            <consortium name="WormBaseParasite"/>
        </authorList>
    </citation>
    <scope>IDENTIFICATION</scope>
</reference>
<dbReference type="Gene3D" id="1.20.920.10">
    <property type="entry name" value="Bromodomain-like"/>
    <property type="match status" value="1"/>
</dbReference>
<dbReference type="InterPro" id="IPR011598">
    <property type="entry name" value="bHLH_dom"/>
</dbReference>
<dbReference type="SMART" id="SM00353">
    <property type="entry name" value="HLH"/>
    <property type="match status" value="1"/>
</dbReference>
<keyword evidence="3" id="KW-0103">Bromodomain</keyword>
<evidence type="ECO:0000313" key="9">
    <source>
        <dbReference type="WBParaSite" id="HDID_0000151401-mRNA-1"/>
    </source>
</evidence>
<protein>
    <submittedName>
        <fullName evidence="9">BHLH domain-containing protein</fullName>
    </submittedName>
</protein>
<name>A0A158QCH6_HYMDI</name>
<dbReference type="CDD" id="cd11410">
    <property type="entry name" value="bHLH_O_HES"/>
    <property type="match status" value="1"/>
</dbReference>
<dbReference type="EMBL" id="UYSG01000284">
    <property type="protein sequence ID" value="VDL18976.1"/>
    <property type="molecule type" value="Genomic_DNA"/>
</dbReference>
<accession>A0A158QCH6</accession>
<keyword evidence="5" id="KW-0539">Nucleus</keyword>
<gene>
    <name evidence="7" type="ORF">HDID_LOCUS1515</name>
</gene>
<dbReference type="GO" id="GO:0005634">
    <property type="term" value="C:nucleus"/>
    <property type="evidence" value="ECO:0007669"/>
    <property type="project" value="UniProtKB-SubCell"/>
</dbReference>
<evidence type="ECO:0000256" key="4">
    <source>
        <dbReference type="ARBA" id="ARBA00023163"/>
    </source>
</evidence>
<dbReference type="Pfam" id="PF00010">
    <property type="entry name" value="HLH"/>
    <property type="match status" value="1"/>
</dbReference>
<organism evidence="9">
    <name type="scientific">Hymenolepis diminuta</name>
    <name type="common">Rat tapeworm</name>
    <dbReference type="NCBI Taxonomy" id="6216"/>
    <lineage>
        <taxon>Eukaryota</taxon>
        <taxon>Metazoa</taxon>
        <taxon>Spiralia</taxon>
        <taxon>Lophotrochozoa</taxon>
        <taxon>Platyhelminthes</taxon>
        <taxon>Cestoda</taxon>
        <taxon>Eucestoda</taxon>
        <taxon>Cyclophyllidea</taxon>
        <taxon>Hymenolepididae</taxon>
        <taxon>Hymenolepis</taxon>
    </lineage>
</organism>
<dbReference type="PANTHER" id="PTHR10985">
    <property type="entry name" value="BASIC HELIX-LOOP-HELIX TRANSCRIPTION FACTOR, HES-RELATED"/>
    <property type="match status" value="1"/>
</dbReference>
<proteinExistence type="predicted"/>
<evidence type="ECO:0000256" key="1">
    <source>
        <dbReference type="ARBA" id="ARBA00004123"/>
    </source>
</evidence>
<evidence type="ECO:0000256" key="2">
    <source>
        <dbReference type="ARBA" id="ARBA00023015"/>
    </source>
</evidence>
<sequence>MFSIKEVTDELECCRCLLKELIDPKNYANLKTIHDKLRNGKYQNKYEMAADVKLMLEEYCWKDKNCRELEAIFKKEYEKKFGEDMTREFASSDLKFYLFERVLALPSDRLEIAMKILEINGDSTSSNEYEVEVDKLPIPMLYRLKAYIDSIPDREFCNERYFEQHRDPSKNRSLIMSRSEKTALSEKIDQLNDENKRNMFQLIRRYESVSPYTEQRKLSYYLANSTVSHPMQSAIQPSPSQVSDRTVQFHALSKTRKYKHRLGGKYDERVKLPKPEMEKKRRERINASLEMLRHLVAEPILKQKAEKLEKADILELTVRYLQSSSNNNPWILSADTAWTYFLAGYTSCEENLRQFMNSAVPNYSGVKIAPLITAIESQKLQAVYNFLSTINQQTGPSSQPPASSTDINYTLASEGRRSGKDVVWRPW</sequence>
<dbReference type="InterPro" id="IPR036427">
    <property type="entry name" value="Bromodomain-like_sf"/>
</dbReference>
<dbReference type="SUPFAM" id="SSF47459">
    <property type="entry name" value="HLH, helix-loop-helix DNA-binding domain"/>
    <property type="match status" value="1"/>
</dbReference>
<dbReference type="PROSITE" id="PS50888">
    <property type="entry name" value="BHLH"/>
    <property type="match status" value="1"/>
</dbReference>
<evidence type="ECO:0000259" key="6">
    <source>
        <dbReference type="PROSITE" id="PS50888"/>
    </source>
</evidence>
<dbReference type="SUPFAM" id="SSF47370">
    <property type="entry name" value="Bromodomain"/>
    <property type="match status" value="1"/>
</dbReference>
<evidence type="ECO:0000313" key="7">
    <source>
        <dbReference type="EMBL" id="VDL18976.1"/>
    </source>
</evidence>
<feature type="domain" description="BHLH" evidence="6">
    <location>
        <begin position="269"/>
        <end position="324"/>
    </location>
</feature>
<keyword evidence="2" id="KW-0805">Transcription regulation</keyword>
<dbReference type="GO" id="GO:0046983">
    <property type="term" value="F:protein dimerization activity"/>
    <property type="evidence" value="ECO:0007669"/>
    <property type="project" value="InterPro"/>
</dbReference>
<dbReference type="Gene3D" id="4.10.280.10">
    <property type="entry name" value="Helix-loop-helix DNA-binding domain"/>
    <property type="match status" value="1"/>
</dbReference>
<dbReference type="AlphaFoldDB" id="A0A158QCH6"/>
<dbReference type="InterPro" id="IPR050370">
    <property type="entry name" value="HES_HEY"/>
</dbReference>
<evidence type="ECO:0000256" key="3">
    <source>
        <dbReference type="ARBA" id="ARBA00023117"/>
    </source>
</evidence>
<reference evidence="7 8" key="2">
    <citation type="submission" date="2018-11" db="EMBL/GenBank/DDBJ databases">
        <authorList>
            <consortium name="Pathogen Informatics"/>
        </authorList>
    </citation>
    <scope>NUCLEOTIDE SEQUENCE [LARGE SCALE GENOMIC DNA]</scope>
</reference>
<comment type="subcellular location">
    <subcellularLocation>
        <location evidence="1">Nucleus</location>
    </subcellularLocation>
</comment>
<dbReference type="WBParaSite" id="HDID_0000151401-mRNA-1">
    <property type="protein sequence ID" value="HDID_0000151401-mRNA-1"/>
    <property type="gene ID" value="HDID_0000151401"/>
</dbReference>
<dbReference type="InterPro" id="IPR036638">
    <property type="entry name" value="HLH_DNA-bd_sf"/>
</dbReference>
<keyword evidence="4" id="KW-0804">Transcription</keyword>
<dbReference type="Proteomes" id="UP000274504">
    <property type="component" value="Unassembled WGS sequence"/>
</dbReference>
<dbReference type="STRING" id="6216.A0A158QCH6"/>
<evidence type="ECO:0000313" key="8">
    <source>
        <dbReference type="Proteomes" id="UP000274504"/>
    </source>
</evidence>
<dbReference type="OrthoDB" id="6371181at2759"/>
<evidence type="ECO:0000256" key="5">
    <source>
        <dbReference type="ARBA" id="ARBA00023242"/>
    </source>
</evidence>